<dbReference type="AlphaFoldDB" id="A0A0C2A601"/>
<dbReference type="InterPro" id="IPR008859">
    <property type="entry name" value="Thrombospondin_C"/>
</dbReference>
<dbReference type="Proteomes" id="UP000031599">
    <property type="component" value="Unassembled WGS sequence"/>
</dbReference>
<dbReference type="Pfam" id="PF05735">
    <property type="entry name" value="TSP_C"/>
    <property type="match status" value="1"/>
</dbReference>
<keyword evidence="3" id="KW-0449">Lipoprotein</keyword>
<dbReference type="PROSITE" id="PS51236">
    <property type="entry name" value="TSP_CTER"/>
    <property type="match status" value="1"/>
</dbReference>
<reference evidence="3 4" key="1">
    <citation type="submission" date="2014-12" db="EMBL/GenBank/DDBJ databases">
        <title>Genome assembly of Enhygromyxa salina DSM 15201.</title>
        <authorList>
            <person name="Sharma G."/>
            <person name="Subramanian S."/>
        </authorList>
    </citation>
    <scope>NUCLEOTIDE SEQUENCE [LARGE SCALE GENOMIC DNA]</scope>
    <source>
        <strain evidence="3 4">DSM 15201</strain>
    </source>
</reference>
<organism evidence="3 4">
    <name type="scientific">Enhygromyxa salina</name>
    <dbReference type="NCBI Taxonomy" id="215803"/>
    <lineage>
        <taxon>Bacteria</taxon>
        <taxon>Pseudomonadati</taxon>
        <taxon>Myxococcota</taxon>
        <taxon>Polyangia</taxon>
        <taxon>Nannocystales</taxon>
        <taxon>Nannocystaceae</taxon>
        <taxon>Enhygromyxa</taxon>
    </lineage>
</organism>
<feature type="compositionally biased region" description="Acidic residues" evidence="1">
    <location>
        <begin position="48"/>
        <end position="87"/>
    </location>
</feature>
<accession>A0A0C2A601</accession>
<evidence type="ECO:0000313" key="4">
    <source>
        <dbReference type="Proteomes" id="UP000031599"/>
    </source>
</evidence>
<dbReference type="GO" id="GO:0007155">
    <property type="term" value="P:cell adhesion"/>
    <property type="evidence" value="ECO:0007669"/>
    <property type="project" value="InterPro"/>
</dbReference>
<feature type="domain" description="TSP C-terminal" evidence="2">
    <location>
        <begin position="390"/>
        <end position="597"/>
    </location>
</feature>
<name>A0A0C2A601_9BACT</name>
<evidence type="ECO:0000259" key="2">
    <source>
        <dbReference type="PROSITE" id="PS51236"/>
    </source>
</evidence>
<gene>
    <name evidence="3" type="ORF">DB30_07144</name>
</gene>
<dbReference type="GO" id="GO:0005576">
    <property type="term" value="C:extracellular region"/>
    <property type="evidence" value="ECO:0007669"/>
    <property type="project" value="InterPro"/>
</dbReference>
<protein>
    <submittedName>
        <fullName evidence="3">Putative lipoprotein</fullName>
    </submittedName>
</protein>
<evidence type="ECO:0000313" key="3">
    <source>
        <dbReference type="EMBL" id="KIG18808.1"/>
    </source>
</evidence>
<dbReference type="RefSeq" id="WP_240480156.1">
    <property type="nucleotide sequence ID" value="NZ_JMCC02000008.1"/>
</dbReference>
<dbReference type="InterPro" id="IPR013320">
    <property type="entry name" value="ConA-like_dom_sf"/>
</dbReference>
<feature type="region of interest" description="Disordered" evidence="1">
    <location>
        <begin position="24"/>
        <end position="108"/>
    </location>
</feature>
<proteinExistence type="predicted"/>
<dbReference type="GO" id="GO:0005509">
    <property type="term" value="F:calcium ion binding"/>
    <property type="evidence" value="ECO:0007669"/>
    <property type="project" value="InterPro"/>
</dbReference>
<comment type="caution">
    <text evidence="3">The sequence shown here is derived from an EMBL/GenBank/DDBJ whole genome shotgun (WGS) entry which is preliminary data.</text>
</comment>
<sequence>MICLTTSWLTACGDPCLDDGRGKAGAVCDNQTGADDSGTAEETATGAEMEETAEAEAEETAEAEAEETAEEGEGATWCEDTDADGFGDPDNCTEVPVGEEPPAGTVPEDMATDCDDADPNTFPGAAELDDPIDACMTDADNDGWGDDMPSSPEAVPGHDCDDSNIFTFPGAAELDDPMACMQDEDEDGYGEQMPSEGIAAGSDCNDGDIEVFMCTLWCADNDSDGKGDEDMCIGVPPGELPPEFYVDNDDDCDDTNPFIFVGAADLDDPDACMLDADDDGWGDDFAGEMPPEGVVVGRDCDDGNEMRVVCVDTSPSCADTNLGMGTQLDAMAWGGDGNYTWLWDHEMTLDDAMSPSPIAQPTEITTYTATATDGSGNVGSDQITVHLIDRPWVLGGMDAECMAVGFLGAPAPHSFSNMNTTTCTDANSDATAYVCPTVHENARITGTMIVNPPVDDDDYIGFVWGWQNSDQYYMLQWKQAYQFIFGCDSPAGITVKRFNRVDPYSPTDFACITDTANQTVLMPPEETTMQGWVHGVTYGVEVLYANDQTEITITDTDNNLVIANFVVMDDTYPSGKFGTYDFSQVRACNGPWNSTCL</sequence>
<evidence type="ECO:0000256" key="1">
    <source>
        <dbReference type="SAM" id="MobiDB-lite"/>
    </source>
</evidence>
<dbReference type="EMBL" id="JMCC02000008">
    <property type="protein sequence ID" value="KIG18808.1"/>
    <property type="molecule type" value="Genomic_DNA"/>
</dbReference>
<dbReference type="Gene3D" id="2.60.120.200">
    <property type="match status" value="1"/>
</dbReference>
<dbReference type="SUPFAM" id="SSF49899">
    <property type="entry name" value="Concanavalin A-like lectins/glucanases"/>
    <property type="match status" value="1"/>
</dbReference>